<dbReference type="Proteomes" id="UP001642464">
    <property type="component" value="Unassembled WGS sequence"/>
</dbReference>
<keyword evidence="3" id="KW-1185">Reference proteome</keyword>
<evidence type="ECO:0000313" key="3">
    <source>
        <dbReference type="Proteomes" id="UP001642464"/>
    </source>
</evidence>
<sequence length="134" mass="14484">MHSSNVLDDLFLWSAAQPYGPLKDPGLPSSRELDELFRANLLSQPSSPPALKAAGSRVGRGGEKRMETVPAVLPGASGAKKAVAPWKGVVVRSWTSGDESRQTDEAKRDILMKERYHPPRVQRVGLGLRDLAAA</sequence>
<accession>A0ABP0NBZ0</accession>
<feature type="compositionally biased region" description="Basic and acidic residues" evidence="1">
    <location>
        <begin position="98"/>
        <end position="114"/>
    </location>
</feature>
<feature type="region of interest" description="Disordered" evidence="1">
    <location>
        <begin position="41"/>
        <end position="63"/>
    </location>
</feature>
<dbReference type="EMBL" id="CAXAMM010027668">
    <property type="protein sequence ID" value="CAK9061318.1"/>
    <property type="molecule type" value="Genomic_DNA"/>
</dbReference>
<reference evidence="2 3" key="1">
    <citation type="submission" date="2024-02" db="EMBL/GenBank/DDBJ databases">
        <authorList>
            <person name="Chen Y."/>
            <person name="Shah S."/>
            <person name="Dougan E. K."/>
            <person name="Thang M."/>
            <person name="Chan C."/>
        </authorList>
    </citation>
    <scope>NUCLEOTIDE SEQUENCE [LARGE SCALE GENOMIC DNA]</scope>
</reference>
<organism evidence="2 3">
    <name type="scientific">Durusdinium trenchii</name>
    <dbReference type="NCBI Taxonomy" id="1381693"/>
    <lineage>
        <taxon>Eukaryota</taxon>
        <taxon>Sar</taxon>
        <taxon>Alveolata</taxon>
        <taxon>Dinophyceae</taxon>
        <taxon>Suessiales</taxon>
        <taxon>Symbiodiniaceae</taxon>
        <taxon>Durusdinium</taxon>
    </lineage>
</organism>
<feature type="region of interest" description="Disordered" evidence="1">
    <location>
        <begin position="94"/>
        <end position="114"/>
    </location>
</feature>
<evidence type="ECO:0000256" key="1">
    <source>
        <dbReference type="SAM" id="MobiDB-lite"/>
    </source>
</evidence>
<evidence type="ECO:0000313" key="2">
    <source>
        <dbReference type="EMBL" id="CAK9061318.1"/>
    </source>
</evidence>
<comment type="caution">
    <text evidence="2">The sequence shown here is derived from an EMBL/GenBank/DDBJ whole genome shotgun (WGS) entry which is preliminary data.</text>
</comment>
<gene>
    <name evidence="2" type="ORF">SCF082_LOCUS32139</name>
</gene>
<proteinExistence type="predicted"/>
<protein>
    <submittedName>
        <fullName evidence="2">Uncharacterized protein</fullName>
    </submittedName>
</protein>
<name>A0ABP0NBZ0_9DINO</name>